<dbReference type="Pfam" id="PF13302">
    <property type="entry name" value="Acetyltransf_3"/>
    <property type="match status" value="1"/>
</dbReference>
<accession>A0ABV7GXR8</accession>
<keyword evidence="2" id="KW-0012">Acyltransferase</keyword>
<organism evidence="2 3">
    <name type="scientific">Psychromarinibacter halotolerans</name>
    <dbReference type="NCBI Taxonomy" id="1775175"/>
    <lineage>
        <taxon>Bacteria</taxon>
        <taxon>Pseudomonadati</taxon>
        <taxon>Pseudomonadota</taxon>
        <taxon>Alphaproteobacteria</taxon>
        <taxon>Rhodobacterales</taxon>
        <taxon>Paracoccaceae</taxon>
        <taxon>Psychromarinibacter</taxon>
    </lineage>
</organism>
<dbReference type="EMBL" id="JBHRTB010000010">
    <property type="protein sequence ID" value="MFC3145176.1"/>
    <property type="molecule type" value="Genomic_DNA"/>
</dbReference>
<feature type="domain" description="N-acetyltransferase" evidence="1">
    <location>
        <begin position="10"/>
        <end position="171"/>
    </location>
</feature>
<keyword evidence="2" id="KW-0808">Transferase</keyword>
<sequence>MIPVLETSRLVLRGHRPDDFDASAAMWADPAVVRFIQGTPQTAEQSWQRFLRYAGHWAMVGYGYWVVAAKDDGRFMGEVGFADYRRALSVDVTGIPEAGWVLASHAHGQGLAVEAMTAALSWIDKRFPRTFALFDPAHAASMRVAGKLGFADPREIDFDGAPAVTLWRDRPEPPSGAAAP</sequence>
<proteinExistence type="predicted"/>
<comment type="caution">
    <text evidence="2">The sequence shown here is derived from an EMBL/GenBank/DDBJ whole genome shotgun (WGS) entry which is preliminary data.</text>
</comment>
<dbReference type="PANTHER" id="PTHR43792:SF16">
    <property type="entry name" value="N-ACETYLTRANSFERASE DOMAIN-CONTAINING PROTEIN"/>
    <property type="match status" value="1"/>
</dbReference>
<dbReference type="EC" id="2.3.-.-" evidence="2"/>
<evidence type="ECO:0000259" key="1">
    <source>
        <dbReference type="PROSITE" id="PS51186"/>
    </source>
</evidence>
<dbReference type="PANTHER" id="PTHR43792">
    <property type="entry name" value="GNAT FAMILY, PUTATIVE (AFU_ORTHOLOGUE AFUA_3G00765)-RELATED-RELATED"/>
    <property type="match status" value="1"/>
</dbReference>
<reference evidence="3" key="1">
    <citation type="journal article" date="2019" name="Int. J. Syst. Evol. Microbiol.">
        <title>The Global Catalogue of Microorganisms (GCM) 10K type strain sequencing project: providing services to taxonomists for standard genome sequencing and annotation.</title>
        <authorList>
            <consortium name="The Broad Institute Genomics Platform"/>
            <consortium name="The Broad Institute Genome Sequencing Center for Infectious Disease"/>
            <person name="Wu L."/>
            <person name="Ma J."/>
        </authorList>
    </citation>
    <scope>NUCLEOTIDE SEQUENCE [LARGE SCALE GENOMIC DNA]</scope>
    <source>
        <strain evidence="3">KCTC 52366</strain>
    </source>
</reference>
<dbReference type="PROSITE" id="PS51186">
    <property type="entry name" value="GNAT"/>
    <property type="match status" value="1"/>
</dbReference>
<dbReference type="InterPro" id="IPR051531">
    <property type="entry name" value="N-acetyltransferase"/>
</dbReference>
<evidence type="ECO:0000313" key="2">
    <source>
        <dbReference type="EMBL" id="MFC3145176.1"/>
    </source>
</evidence>
<name>A0ABV7GXR8_9RHOB</name>
<dbReference type="Proteomes" id="UP001595632">
    <property type="component" value="Unassembled WGS sequence"/>
</dbReference>
<dbReference type="SUPFAM" id="SSF55729">
    <property type="entry name" value="Acyl-CoA N-acyltransferases (Nat)"/>
    <property type="match status" value="1"/>
</dbReference>
<dbReference type="RefSeq" id="WP_275634550.1">
    <property type="nucleotide sequence ID" value="NZ_JARGYD010000010.1"/>
</dbReference>
<gene>
    <name evidence="2" type="ORF">ACFOGP_20820</name>
</gene>
<dbReference type="InterPro" id="IPR016181">
    <property type="entry name" value="Acyl_CoA_acyltransferase"/>
</dbReference>
<dbReference type="InterPro" id="IPR000182">
    <property type="entry name" value="GNAT_dom"/>
</dbReference>
<evidence type="ECO:0000313" key="3">
    <source>
        <dbReference type="Proteomes" id="UP001595632"/>
    </source>
</evidence>
<protein>
    <submittedName>
        <fullName evidence="2">GNAT family N-acetyltransferase</fullName>
        <ecNumber evidence="2">2.3.-.-</ecNumber>
    </submittedName>
</protein>
<dbReference type="Gene3D" id="3.40.630.30">
    <property type="match status" value="1"/>
</dbReference>
<keyword evidence="3" id="KW-1185">Reference proteome</keyword>
<dbReference type="GO" id="GO:0016746">
    <property type="term" value="F:acyltransferase activity"/>
    <property type="evidence" value="ECO:0007669"/>
    <property type="project" value="UniProtKB-KW"/>
</dbReference>